<organism evidence="4 5">
    <name type="scientific">Tessaracoccus lubricantis</name>
    <dbReference type="NCBI Taxonomy" id="545543"/>
    <lineage>
        <taxon>Bacteria</taxon>
        <taxon>Bacillati</taxon>
        <taxon>Actinomycetota</taxon>
        <taxon>Actinomycetes</taxon>
        <taxon>Propionibacteriales</taxon>
        <taxon>Propionibacteriaceae</taxon>
        <taxon>Tessaracoccus</taxon>
    </lineage>
</organism>
<dbReference type="PROSITE" id="PS51841">
    <property type="entry name" value="LTD"/>
    <property type="match status" value="1"/>
</dbReference>
<keyword evidence="5" id="KW-1185">Reference proteome</keyword>
<dbReference type="PANTHER" id="PTHR42834">
    <property type="entry name" value="ENDONUCLEASE/EXONUCLEASE/PHOSPHATASE FAMILY PROTEIN (AFU_ORTHOLOGUE AFUA_3G09210)"/>
    <property type="match status" value="1"/>
</dbReference>
<evidence type="ECO:0000313" key="4">
    <source>
        <dbReference type="EMBL" id="GAA4902595.1"/>
    </source>
</evidence>
<dbReference type="SUPFAM" id="SSF74853">
    <property type="entry name" value="Lamin A/C globular tail domain"/>
    <property type="match status" value="1"/>
</dbReference>
<feature type="compositionally biased region" description="Low complexity" evidence="1">
    <location>
        <begin position="192"/>
        <end position="208"/>
    </location>
</feature>
<dbReference type="EMBL" id="BAABLV010000035">
    <property type="protein sequence ID" value="GAA4902595.1"/>
    <property type="molecule type" value="Genomic_DNA"/>
</dbReference>
<dbReference type="Proteomes" id="UP001501521">
    <property type="component" value="Unassembled WGS sequence"/>
</dbReference>
<feature type="chain" id="PRO_5046971473" evidence="2">
    <location>
        <begin position="27"/>
        <end position="969"/>
    </location>
</feature>
<accession>A0ABP9FGU9</accession>
<feature type="region of interest" description="Disordered" evidence="1">
    <location>
        <begin position="802"/>
        <end position="825"/>
    </location>
</feature>
<gene>
    <name evidence="4" type="ORF">GCM10025789_21690</name>
</gene>
<feature type="signal peptide" evidence="2">
    <location>
        <begin position="1"/>
        <end position="26"/>
    </location>
</feature>
<dbReference type="PANTHER" id="PTHR42834:SF1">
    <property type="entry name" value="ENDONUCLEASE_EXONUCLEASE_PHOSPHATASE FAMILY PROTEIN (AFU_ORTHOLOGUE AFUA_3G09210)"/>
    <property type="match status" value="1"/>
</dbReference>
<dbReference type="CDD" id="cd04486">
    <property type="entry name" value="YhcR_OBF_like"/>
    <property type="match status" value="1"/>
</dbReference>
<reference evidence="5" key="1">
    <citation type="journal article" date="2019" name="Int. J. Syst. Evol. Microbiol.">
        <title>The Global Catalogue of Microorganisms (GCM) 10K type strain sequencing project: providing services to taxonomists for standard genome sequencing and annotation.</title>
        <authorList>
            <consortium name="The Broad Institute Genomics Platform"/>
            <consortium name="The Broad Institute Genome Sequencing Center for Infectious Disease"/>
            <person name="Wu L."/>
            <person name="Ma J."/>
        </authorList>
    </citation>
    <scope>NUCLEOTIDE SEQUENCE [LARGE SCALE GENOMIC DNA]</scope>
    <source>
        <strain evidence="5">JCM 19125</strain>
    </source>
</reference>
<evidence type="ECO:0000256" key="1">
    <source>
        <dbReference type="SAM" id="MobiDB-lite"/>
    </source>
</evidence>
<proteinExistence type="predicted"/>
<dbReference type="Pfam" id="PF00932">
    <property type="entry name" value="LTD"/>
    <property type="match status" value="1"/>
</dbReference>
<dbReference type="InterPro" id="IPR036691">
    <property type="entry name" value="Endo/exonu/phosph_ase_sf"/>
</dbReference>
<feature type="domain" description="LTD" evidence="3">
    <location>
        <begin position="18"/>
        <end position="143"/>
    </location>
</feature>
<evidence type="ECO:0000313" key="5">
    <source>
        <dbReference type="Proteomes" id="UP001501521"/>
    </source>
</evidence>
<keyword evidence="2" id="KW-0732">Signal</keyword>
<name>A0ABP9FGU9_9ACTN</name>
<evidence type="ECO:0000259" key="3">
    <source>
        <dbReference type="PROSITE" id="PS51841"/>
    </source>
</evidence>
<dbReference type="Pfam" id="PF03372">
    <property type="entry name" value="Exo_endo_phos"/>
    <property type="match status" value="1"/>
</dbReference>
<dbReference type="InterPro" id="IPR001322">
    <property type="entry name" value="Lamin_tail_dom"/>
</dbReference>
<dbReference type="SUPFAM" id="SSF56219">
    <property type="entry name" value="DNase I-like"/>
    <property type="match status" value="1"/>
</dbReference>
<dbReference type="InterPro" id="IPR036415">
    <property type="entry name" value="Lamin_tail_dom_sf"/>
</dbReference>
<dbReference type="NCBIfam" id="NF033681">
    <property type="entry name" value="ExeM_NucH_DNase"/>
    <property type="match status" value="1"/>
</dbReference>
<sequence length="969" mass="101561">MRKHLYVLAATTALLAASFVAAPAQAVPADHLVINEVYARGGSANAPYTKKFVELYNPTSQSIELAGWTLGYSAATNAGIGNSCALSGAVAAGGYFVIGAGSNGATGEAVTTNLDCTFSLSGTNRAVTLLNGADTVDLVGYGTAVRFEAAAAAYPGANADQGSINRTGGADTDDNAADFSYTKTVTPGAEGPAPTASPTDTTPTVEPTPQAPITIAQIQGTGAESALKGQAVTTVGVVTAAYPTGGFNGAFIQTPGTGGTTKTAADASDGIFVWGNAAAAATVGQCYTVSGTVAEYSSAGGSLTQLSSPALTPMADCARVVATTLAELPADDVKNAYEGMLVQPTGTYTITNNYALNQYGSLGLAFGTEPLFQATDVVRPGAEALAYEQANLRKAITLDDGSSWNYMSNATAKASPLPYLSAETPMRTGSPVTFDGPVILEYRFGGWNYQPRSQVVGPEVDFLTSVNDRPTTAPAVGGDVQLASFNVLNYFDDLGVAEADCRAYNDMYGNPVGANGCQVRGAYSESAFADQEAKIVAAINKLDADVVGLQEIENSAGITYLPGQSRDKALATLVAALNAAGGNWAFAPSPVVTPPNEDVIRTAFIYDPATIELVGPSHILLDAAFADARQPLAQEFKVKGSGTTFVAIVNHFKSKGSGVDDGTGQGNANPSREAQATALSTWANTFDEFEDKAVFLMGDFNAYTKETPVQIIEAAGYANLTEGGVTQDATYQFSGRLGSLDHVFANADALDLVTDAAVWNINGDESIAFQYSRRNYNTTDYHVADEFASSDHDPVVVGIEVPGVKPSPQPSKSPSATPTVPPQRFVPTPPYTAPGRFHLNGRDWVTTCEPYSQTLRCRTEIWATVVVIEDGQFVRRSGWAFNNLTYLPYMTRQAWAANPLGHANEWTAADGRKWRTECDTAATGRNGCRSYALVTVYKATPEGTGGYAFSQANEWVFNNIVMFGGPELR</sequence>
<dbReference type="InterPro" id="IPR047971">
    <property type="entry name" value="ExeM-like"/>
</dbReference>
<dbReference type="CDD" id="cd10283">
    <property type="entry name" value="MnuA_DNase1-like"/>
    <property type="match status" value="1"/>
</dbReference>
<comment type="caution">
    <text evidence="4">The sequence shown here is derived from an EMBL/GenBank/DDBJ whole genome shotgun (WGS) entry which is preliminary data.</text>
</comment>
<dbReference type="Gene3D" id="3.60.10.10">
    <property type="entry name" value="Endonuclease/exonuclease/phosphatase"/>
    <property type="match status" value="1"/>
</dbReference>
<protein>
    <submittedName>
        <fullName evidence="4">SpnA family nuclease</fullName>
    </submittedName>
</protein>
<dbReference type="InterPro" id="IPR005135">
    <property type="entry name" value="Endo/exonuclease/phosphatase"/>
</dbReference>
<dbReference type="RefSeq" id="WP_345582726.1">
    <property type="nucleotide sequence ID" value="NZ_BAABLV010000035.1"/>
</dbReference>
<evidence type="ECO:0000256" key="2">
    <source>
        <dbReference type="SAM" id="SignalP"/>
    </source>
</evidence>
<feature type="region of interest" description="Disordered" evidence="1">
    <location>
        <begin position="158"/>
        <end position="208"/>
    </location>
</feature>